<keyword evidence="3" id="KW-1185">Reference proteome</keyword>
<keyword evidence="1" id="KW-0732">Signal</keyword>
<dbReference type="Proteomes" id="UP000708208">
    <property type="component" value="Unassembled WGS sequence"/>
</dbReference>
<sequence>MFSQALYFSAIVALLVLICGTFSEAASLSAHPEEGVYRPDRIFVRLHSQVGSSALGNGAEVPSNTVYIPHILVKRDDNKRRLKHYHIKTIKREPHNSRHRA</sequence>
<evidence type="ECO:0000313" key="3">
    <source>
        <dbReference type="Proteomes" id="UP000708208"/>
    </source>
</evidence>
<dbReference type="EMBL" id="CAJVCH010544560">
    <property type="protein sequence ID" value="CAG7827693.1"/>
    <property type="molecule type" value="Genomic_DNA"/>
</dbReference>
<proteinExistence type="predicted"/>
<dbReference type="AlphaFoldDB" id="A0A8J2L7S8"/>
<name>A0A8J2L7S8_9HEXA</name>
<organism evidence="2 3">
    <name type="scientific">Allacma fusca</name>
    <dbReference type="NCBI Taxonomy" id="39272"/>
    <lineage>
        <taxon>Eukaryota</taxon>
        <taxon>Metazoa</taxon>
        <taxon>Ecdysozoa</taxon>
        <taxon>Arthropoda</taxon>
        <taxon>Hexapoda</taxon>
        <taxon>Collembola</taxon>
        <taxon>Symphypleona</taxon>
        <taxon>Sminthuridae</taxon>
        <taxon>Allacma</taxon>
    </lineage>
</organism>
<reference evidence="2" key="1">
    <citation type="submission" date="2021-06" db="EMBL/GenBank/DDBJ databases">
        <authorList>
            <person name="Hodson N. C."/>
            <person name="Mongue J. A."/>
            <person name="Jaron S. K."/>
        </authorList>
    </citation>
    <scope>NUCLEOTIDE SEQUENCE</scope>
</reference>
<gene>
    <name evidence="2" type="ORF">AFUS01_LOCUS37666</name>
</gene>
<accession>A0A8J2L7S8</accession>
<evidence type="ECO:0008006" key="4">
    <source>
        <dbReference type="Google" id="ProtNLM"/>
    </source>
</evidence>
<evidence type="ECO:0000256" key="1">
    <source>
        <dbReference type="SAM" id="SignalP"/>
    </source>
</evidence>
<feature type="signal peptide" evidence="1">
    <location>
        <begin position="1"/>
        <end position="25"/>
    </location>
</feature>
<evidence type="ECO:0000313" key="2">
    <source>
        <dbReference type="EMBL" id="CAG7827693.1"/>
    </source>
</evidence>
<protein>
    <recommendedName>
        <fullName evidence="4">Secreted protein</fullName>
    </recommendedName>
</protein>
<feature type="chain" id="PRO_5035254720" description="Secreted protein" evidence="1">
    <location>
        <begin position="26"/>
        <end position="101"/>
    </location>
</feature>
<comment type="caution">
    <text evidence="2">The sequence shown here is derived from an EMBL/GenBank/DDBJ whole genome shotgun (WGS) entry which is preliminary data.</text>
</comment>